<feature type="domain" description="Metallo-beta-lactamase" evidence="2">
    <location>
        <begin position="64"/>
        <end position="234"/>
    </location>
</feature>
<dbReference type="Gene3D" id="3.60.15.10">
    <property type="entry name" value="Ribonuclease Z/Hydroxyacylglutathione hydrolase-like"/>
    <property type="match status" value="1"/>
</dbReference>
<dbReference type="PANTHER" id="PTHR42951:SF4">
    <property type="entry name" value="ACYL-COENZYME A THIOESTERASE MBLAC2"/>
    <property type="match status" value="1"/>
</dbReference>
<comment type="caution">
    <text evidence="3">The sequence shown here is derived from an EMBL/GenBank/DDBJ whole genome shotgun (WGS) entry which is preliminary data.</text>
</comment>
<comment type="similarity">
    <text evidence="1">Belongs to the metallo-beta-lactamase superfamily. Class-B beta-lactamase family.</text>
</comment>
<evidence type="ECO:0000259" key="2">
    <source>
        <dbReference type="SMART" id="SM00849"/>
    </source>
</evidence>
<dbReference type="AlphaFoldDB" id="A0A0P7C7K1"/>
<dbReference type="CDD" id="cd16282">
    <property type="entry name" value="metallo-hydrolase-like_MBL-fold"/>
    <property type="match status" value="1"/>
</dbReference>
<dbReference type="InterPro" id="IPR001279">
    <property type="entry name" value="Metallo-B-lactamas"/>
</dbReference>
<dbReference type="EMBL" id="LGTQ01000006">
    <property type="protein sequence ID" value="KPM48394.1"/>
    <property type="molecule type" value="Genomic_DNA"/>
</dbReference>
<keyword evidence="4" id="KW-1185">Reference proteome</keyword>
<dbReference type="SMART" id="SM00849">
    <property type="entry name" value="Lactamase_B"/>
    <property type="match status" value="1"/>
</dbReference>
<organism evidence="3 4">
    <name type="scientific">Jiulongibacter sediminis</name>
    <dbReference type="NCBI Taxonomy" id="1605367"/>
    <lineage>
        <taxon>Bacteria</taxon>
        <taxon>Pseudomonadati</taxon>
        <taxon>Bacteroidota</taxon>
        <taxon>Cytophagia</taxon>
        <taxon>Cytophagales</taxon>
        <taxon>Leadbetterellaceae</taxon>
        <taxon>Jiulongibacter</taxon>
    </lineage>
</organism>
<accession>A0A0P7C7K1</accession>
<reference evidence="3 4" key="1">
    <citation type="submission" date="2015-07" db="EMBL/GenBank/DDBJ databases">
        <title>The draft genome sequence of Leadbetterella sp. JN14-9.</title>
        <authorList>
            <person name="Liu Y."/>
            <person name="Du J."/>
            <person name="Shao Z."/>
        </authorList>
    </citation>
    <scope>NUCLEOTIDE SEQUENCE [LARGE SCALE GENOMIC DNA]</scope>
    <source>
        <strain evidence="3 4">JN14-9</strain>
    </source>
</reference>
<dbReference type="InterPro" id="IPR050855">
    <property type="entry name" value="NDM-1-like"/>
</dbReference>
<dbReference type="Pfam" id="PF00753">
    <property type="entry name" value="Lactamase_B"/>
    <property type="match status" value="1"/>
</dbReference>
<dbReference type="Proteomes" id="UP000050454">
    <property type="component" value="Unassembled WGS sequence"/>
</dbReference>
<dbReference type="SUPFAM" id="SSF56281">
    <property type="entry name" value="Metallo-hydrolase/oxidoreductase"/>
    <property type="match status" value="1"/>
</dbReference>
<evidence type="ECO:0000313" key="4">
    <source>
        <dbReference type="Proteomes" id="UP000050454"/>
    </source>
</evidence>
<dbReference type="PANTHER" id="PTHR42951">
    <property type="entry name" value="METALLO-BETA-LACTAMASE DOMAIN-CONTAINING"/>
    <property type="match status" value="1"/>
</dbReference>
<sequence length="300" mass="34030">MQFREQNIKNIFNVKSLNFNQNTMKKILFFLSISTLVFAQQDFSKVEMKTTEITPNIFMIEGSGGNIGLFTNEEVTFIIDDQFGPLAEKIQAAVSEQTSRPIDFVINTHYHGDHSGSNPHFEKEGAYVIAQENVRTRLKEEQTEGLPKLTFPFNMNLYFGDEEIEIFHQSRAHTNGDAIIHFKTSNVFHTGDVFVRYGFPYIDVKSGGNINGMIEFLDTALRKMNDESIIIPGHGQLAKKQDVLDFRNMIYTIRNNIRTGISSGLSLEEIQALDPTAGYPDPRDSKNGFVEGVYHSLVEE</sequence>
<proteinExistence type="inferred from homology"/>
<name>A0A0P7C7K1_9BACT</name>
<evidence type="ECO:0000256" key="1">
    <source>
        <dbReference type="ARBA" id="ARBA00005250"/>
    </source>
</evidence>
<dbReference type="GO" id="GO:0017001">
    <property type="term" value="P:antibiotic catabolic process"/>
    <property type="evidence" value="ECO:0007669"/>
    <property type="project" value="UniProtKB-ARBA"/>
</dbReference>
<evidence type="ECO:0000313" key="3">
    <source>
        <dbReference type="EMBL" id="KPM48394.1"/>
    </source>
</evidence>
<dbReference type="STRING" id="1605367.AFM12_07070"/>
<dbReference type="InterPro" id="IPR036866">
    <property type="entry name" value="RibonucZ/Hydroxyglut_hydro"/>
</dbReference>
<gene>
    <name evidence="3" type="ORF">AFM12_07070</name>
</gene>
<protein>
    <recommendedName>
        <fullName evidence="2">Metallo-beta-lactamase domain-containing protein</fullName>
    </recommendedName>
</protein>